<dbReference type="EMBL" id="MRZV01000159">
    <property type="protein sequence ID" value="PIK56942.1"/>
    <property type="molecule type" value="Genomic_DNA"/>
</dbReference>
<evidence type="ECO:0000313" key="7">
    <source>
        <dbReference type="Proteomes" id="UP000230750"/>
    </source>
</evidence>
<feature type="region of interest" description="Disordered" evidence="3">
    <location>
        <begin position="74"/>
        <end position="97"/>
    </location>
</feature>
<feature type="domain" description="CASP C-terminal" evidence="5">
    <location>
        <begin position="12"/>
        <end position="239"/>
    </location>
</feature>
<gene>
    <name evidence="6" type="ORF">BSL78_06143</name>
</gene>
<proteinExistence type="predicted"/>
<feature type="coiled-coil region" evidence="2">
    <location>
        <begin position="104"/>
        <end position="138"/>
    </location>
</feature>
<keyword evidence="4" id="KW-0812">Transmembrane</keyword>
<comment type="caution">
    <text evidence="6">The sequence shown here is derived from an EMBL/GenBank/DDBJ whole genome shotgun (WGS) entry which is preliminary data.</text>
</comment>
<accession>A0A2G8L9L4</accession>
<protein>
    <recommendedName>
        <fullName evidence="5">CASP C-terminal domain-containing protein</fullName>
    </recommendedName>
</protein>
<dbReference type="PANTHER" id="PTHR14043:SF17">
    <property type="entry name" value="PROTEIN CASP"/>
    <property type="match status" value="1"/>
</dbReference>
<dbReference type="InterPro" id="IPR012955">
    <property type="entry name" value="CASP_C"/>
</dbReference>
<dbReference type="AlphaFoldDB" id="A0A2G8L9L4"/>
<dbReference type="Proteomes" id="UP000230750">
    <property type="component" value="Unassembled WGS sequence"/>
</dbReference>
<evidence type="ECO:0000256" key="3">
    <source>
        <dbReference type="SAM" id="MobiDB-lite"/>
    </source>
</evidence>
<dbReference type="GO" id="GO:0006891">
    <property type="term" value="P:intra-Golgi vesicle-mediated transport"/>
    <property type="evidence" value="ECO:0007669"/>
    <property type="project" value="InterPro"/>
</dbReference>
<evidence type="ECO:0000259" key="5">
    <source>
        <dbReference type="Pfam" id="PF08172"/>
    </source>
</evidence>
<keyword evidence="4" id="KW-1133">Transmembrane helix</keyword>
<dbReference type="STRING" id="307972.A0A2G8L9L4"/>
<keyword evidence="4" id="KW-0472">Membrane</keyword>
<dbReference type="OrthoDB" id="10257567at2759"/>
<evidence type="ECO:0000256" key="2">
    <source>
        <dbReference type="SAM" id="Coils"/>
    </source>
</evidence>
<dbReference type="Pfam" id="PF08172">
    <property type="entry name" value="CASP_C"/>
    <property type="match status" value="1"/>
</dbReference>
<keyword evidence="7" id="KW-1185">Reference proteome</keyword>
<evidence type="ECO:0000256" key="1">
    <source>
        <dbReference type="ARBA" id="ARBA00023054"/>
    </source>
</evidence>
<dbReference type="GO" id="GO:0000139">
    <property type="term" value="C:Golgi membrane"/>
    <property type="evidence" value="ECO:0007669"/>
    <property type="project" value="InterPro"/>
</dbReference>
<evidence type="ECO:0000256" key="4">
    <source>
        <dbReference type="SAM" id="Phobius"/>
    </source>
</evidence>
<name>A0A2G8L9L4_STIJA</name>
<evidence type="ECO:0000313" key="6">
    <source>
        <dbReference type="EMBL" id="PIK56942.1"/>
    </source>
</evidence>
<organism evidence="6 7">
    <name type="scientific">Stichopus japonicus</name>
    <name type="common">Sea cucumber</name>
    <dbReference type="NCBI Taxonomy" id="307972"/>
    <lineage>
        <taxon>Eukaryota</taxon>
        <taxon>Metazoa</taxon>
        <taxon>Echinodermata</taxon>
        <taxon>Eleutherozoa</taxon>
        <taxon>Echinozoa</taxon>
        <taxon>Holothuroidea</taxon>
        <taxon>Aspidochirotacea</taxon>
        <taxon>Aspidochirotida</taxon>
        <taxon>Stichopodidae</taxon>
        <taxon>Apostichopus</taxon>
    </lineage>
</organism>
<sequence>MDRVIPDNRYEALKLQCEEHTKTTQEQKTLIVKLEQDLLSVNSLTSLYRGEGEGQASPSSDAEVIAEAVRETATLPMERTSPQLPPSSTNNAAESLLPIVSSQRERFRLRNQELEGENRQQQQQILILRTEVDNLRSDNVKLYEKIKFLQSYPTSKSSQKSDDAVSRYSSQYEARLDPFNSFSRKERQRRYMGLSPFDKATLNVGRTILASKLARLFAFCYFMFLHMLVFLVLYKMAHISACKKDNISECFNKFQQHMHDFHPGDQVDLLHHEDGHDGHNI</sequence>
<reference evidence="6 7" key="1">
    <citation type="journal article" date="2017" name="PLoS Biol.">
        <title>The sea cucumber genome provides insights into morphological evolution and visceral regeneration.</title>
        <authorList>
            <person name="Zhang X."/>
            <person name="Sun L."/>
            <person name="Yuan J."/>
            <person name="Sun Y."/>
            <person name="Gao Y."/>
            <person name="Zhang L."/>
            <person name="Li S."/>
            <person name="Dai H."/>
            <person name="Hamel J.F."/>
            <person name="Liu C."/>
            <person name="Yu Y."/>
            <person name="Liu S."/>
            <person name="Lin W."/>
            <person name="Guo K."/>
            <person name="Jin S."/>
            <person name="Xu P."/>
            <person name="Storey K.B."/>
            <person name="Huan P."/>
            <person name="Zhang T."/>
            <person name="Zhou Y."/>
            <person name="Zhang J."/>
            <person name="Lin C."/>
            <person name="Li X."/>
            <person name="Xing L."/>
            <person name="Huo D."/>
            <person name="Sun M."/>
            <person name="Wang L."/>
            <person name="Mercier A."/>
            <person name="Li F."/>
            <person name="Yang H."/>
            <person name="Xiang J."/>
        </authorList>
    </citation>
    <scope>NUCLEOTIDE SEQUENCE [LARGE SCALE GENOMIC DNA]</scope>
    <source>
        <strain evidence="6">Shaxun</strain>
        <tissue evidence="6">Muscle</tissue>
    </source>
</reference>
<dbReference type="PANTHER" id="PTHR14043">
    <property type="entry name" value="CCAAT DISPLACEMENT PROTEIN-RELATED"/>
    <property type="match status" value="1"/>
</dbReference>
<feature type="compositionally biased region" description="Polar residues" evidence="3">
    <location>
        <begin position="80"/>
        <end position="93"/>
    </location>
</feature>
<keyword evidence="1 2" id="KW-0175">Coiled coil</keyword>
<feature type="transmembrane region" description="Helical" evidence="4">
    <location>
        <begin position="216"/>
        <end position="234"/>
    </location>
</feature>